<sequence length="483" mass="52707">MSPSKVSTVQFDSFSNIVDGQCRSGKSFHQGINPSSGEKLWDVPIATQQDVDDAVRSAEKAFVSWSQTTLAHRKDLLQKFCDLYMSHNDEMTDLLCKETGKPNQRQFASFEVQGVSMWFSHHLTLEIPQERVEDDDKILTTRYTPLGVVGAICPWNFPLILSFGKIIPAILTGCTIIVKPSPFTPYSALKAIELAQEIFPPGVLQALGGDDKLGPMMTAHPGIAKISFTGSIATGKKIMEACSKTLKRVTLELGGNDASIVLPDVDIEKTAPELVMGAFQNSGQVCVATKRIYIHEKIYKPMLEAMAKAAANLKVGSPDEEGVMLGPIQNSMQYERVKTFFADSKEKGYKFATGDPDVATGKGYFIQPTIIDNPPNDSKIIAEEPFGPIVPTQPWSDEEEVIARANGTNTGLGACVWSKDVEAAEKIAMRLQAGSVFVNSWEKPTPQAVFGGHKESGIGGEWGTQGLLAYCNPHVIHTYKSKM</sequence>
<keyword evidence="2 6" id="KW-0560">Oxidoreductase</keyword>
<organism evidence="8 9">
    <name type="scientific">Neodothiora populina</name>
    <dbReference type="NCBI Taxonomy" id="2781224"/>
    <lineage>
        <taxon>Eukaryota</taxon>
        <taxon>Fungi</taxon>
        <taxon>Dikarya</taxon>
        <taxon>Ascomycota</taxon>
        <taxon>Pezizomycotina</taxon>
        <taxon>Dothideomycetes</taxon>
        <taxon>Dothideomycetidae</taxon>
        <taxon>Dothideales</taxon>
        <taxon>Dothioraceae</taxon>
        <taxon>Neodothiora</taxon>
    </lineage>
</organism>
<evidence type="ECO:0000313" key="9">
    <source>
        <dbReference type="Proteomes" id="UP001562354"/>
    </source>
</evidence>
<feature type="active site" evidence="5">
    <location>
        <position position="252"/>
    </location>
</feature>
<dbReference type="Gene3D" id="3.40.605.10">
    <property type="entry name" value="Aldehyde Dehydrogenase, Chain A, domain 1"/>
    <property type="match status" value="1"/>
</dbReference>
<dbReference type="SUPFAM" id="SSF53720">
    <property type="entry name" value="ALDH-like"/>
    <property type="match status" value="1"/>
</dbReference>
<accession>A0ABR3PF32</accession>
<dbReference type="PROSITE" id="PS00070">
    <property type="entry name" value="ALDEHYDE_DEHYDR_CYS"/>
    <property type="match status" value="1"/>
</dbReference>
<dbReference type="GeneID" id="95974447"/>
<gene>
    <name evidence="8" type="ORF">AAFC00_000744</name>
</gene>
<evidence type="ECO:0000256" key="6">
    <source>
        <dbReference type="RuleBase" id="RU003345"/>
    </source>
</evidence>
<evidence type="ECO:0000256" key="4">
    <source>
        <dbReference type="ARBA" id="ARBA00049194"/>
    </source>
</evidence>
<protein>
    <recommendedName>
        <fullName evidence="3">aldehyde dehydrogenase (NAD(+))</fullName>
        <ecNumber evidence="3">1.2.1.3</ecNumber>
    </recommendedName>
</protein>
<reference evidence="8 9" key="1">
    <citation type="submission" date="2024-07" db="EMBL/GenBank/DDBJ databases">
        <title>Draft sequence of the Neodothiora populina.</title>
        <authorList>
            <person name="Drown D.D."/>
            <person name="Schuette U.S."/>
            <person name="Buechlein A.B."/>
            <person name="Rusch D.R."/>
            <person name="Winton L.W."/>
            <person name="Adams G.A."/>
        </authorList>
    </citation>
    <scope>NUCLEOTIDE SEQUENCE [LARGE SCALE GENOMIC DNA]</scope>
    <source>
        <strain evidence="8 9">CPC 39397</strain>
    </source>
</reference>
<comment type="caution">
    <text evidence="8">The sequence shown here is derived from an EMBL/GenBank/DDBJ whole genome shotgun (WGS) entry which is preliminary data.</text>
</comment>
<dbReference type="Pfam" id="PF00171">
    <property type="entry name" value="Aldedh"/>
    <property type="match status" value="1"/>
</dbReference>
<name>A0ABR3PF32_9PEZI</name>
<dbReference type="EMBL" id="JBFMKM010000009">
    <property type="protein sequence ID" value="KAL1304345.1"/>
    <property type="molecule type" value="Genomic_DNA"/>
</dbReference>
<dbReference type="InterPro" id="IPR016160">
    <property type="entry name" value="Ald_DH_CS_CYS"/>
</dbReference>
<dbReference type="InterPro" id="IPR016163">
    <property type="entry name" value="Ald_DH_C"/>
</dbReference>
<proteinExistence type="inferred from homology"/>
<evidence type="ECO:0000256" key="3">
    <source>
        <dbReference type="ARBA" id="ARBA00024226"/>
    </source>
</evidence>
<evidence type="ECO:0000256" key="5">
    <source>
        <dbReference type="PROSITE-ProRule" id="PRU10007"/>
    </source>
</evidence>
<dbReference type="Gene3D" id="3.40.309.10">
    <property type="entry name" value="Aldehyde Dehydrogenase, Chain A, domain 2"/>
    <property type="match status" value="1"/>
</dbReference>
<dbReference type="InterPro" id="IPR016161">
    <property type="entry name" value="Ald_DH/histidinol_DH"/>
</dbReference>
<comment type="similarity">
    <text evidence="1 6">Belongs to the aldehyde dehydrogenase family.</text>
</comment>
<dbReference type="CDD" id="cd07106">
    <property type="entry name" value="ALDH_AldA-AAD23400"/>
    <property type="match status" value="1"/>
</dbReference>
<evidence type="ECO:0000313" key="8">
    <source>
        <dbReference type="EMBL" id="KAL1304345.1"/>
    </source>
</evidence>
<dbReference type="InterPro" id="IPR015590">
    <property type="entry name" value="Aldehyde_DH_dom"/>
</dbReference>
<evidence type="ECO:0000259" key="7">
    <source>
        <dbReference type="Pfam" id="PF00171"/>
    </source>
</evidence>
<dbReference type="InterPro" id="IPR044086">
    <property type="entry name" value="LUC3-like"/>
</dbReference>
<dbReference type="EC" id="1.2.1.3" evidence="3"/>
<comment type="catalytic activity">
    <reaction evidence="4">
        <text>an aldehyde + NAD(+) + H2O = a carboxylate + NADH + 2 H(+)</text>
        <dbReference type="Rhea" id="RHEA:16185"/>
        <dbReference type="ChEBI" id="CHEBI:15377"/>
        <dbReference type="ChEBI" id="CHEBI:15378"/>
        <dbReference type="ChEBI" id="CHEBI:17478"/>
        <dbReference type="ChEBI" id="CHEBI:29067"/>
        <dbReference type="ChEBI" id="CHEBI:57540"/>
        <dbReference type="ChEBI" id="CHEBI:57945"/>
        <dbReference type="EC" id="1.2.1.3"/>
    </reaction>
</comment>
<dbReference type="InterPro" id="IPR016162">
    <property type="entry name" value="Ald_DH_N"/>
</dbReference>
<dbReference type="InterPro" id="IPR029510">
    <property type="entry name" value="Ald_DH_CS_GLU"/>
</dbReference>
<evidence type="ECO:0000256" key="1">
    <source>
        <dbReference type="ARBA" id="ARBA00009986"/>
    </source>
</evidence>
<feature type="domain" description="Aldehyde dehydrogenase" evidence="7">
    <location>
        <begin position="29"/>
        <end position="474"/>
    </location>
</feature>
<dbReference type="PROSITE" id="PS00687">
    <property type="entry name" value="ALDEHYDE_DEHYDR_GLU"/>
    <property type="match status" value="1"/>
</dbReference>
<dbReference type="Proteomes" id="UP001562354">
    <property type="component" value="Unassembled WGS sequence"/>
</dbReference>
<evidence type="ECO:0000256" key="2">
    <source>
        <dbReference type="ARBA" id="ARBA00023002"/>
    </source>
</evidence>
<keyword evidence="9" id="KW-1185">Reference proteome</keyword>
<dbReference type="RefSeq" id="XP_069200620.1">
    <property type="nucleotide sequence ID" value="XM_069347454.1"/>
</dbReference>
<dbReference type="PANTHER" id="PTHR11699">
    <property type="entry name" value="ALDEHYDE DEHYDROGENASE-RELATED"/>
    <property type="match status" value="1"/>
</dbReference>